<name>A0A4Y2C2P6_ARAVE</name>
<keyword evidence="2" id="KW-1185">Reference proteome</keyword>
<comment type="caution">
    <text evidence="1">The sequence shown here is derived from an EMBL/GenBank/DDBJ whole genome shotgun (WGS) entry which is preliminary data.</text>
</comment>
<gene>
    <name evidence="1" type="ORF">AVEN_8629_1</name>
</gene>
<evidence type="ECO:0000313" key="2">
    <source>
        <dbReference type="Proteomes" id="UP000499080"/>
    </source>
</evidence>
<protein>
    <submittedName>
        <fullName evidence="1">Uncharacterized protein</fullName>
    </submittedName>
</protein>
<sequence>MTKLVVLGSIQIYATSPPTSPGTAGAPSTISNTFHSAQASVRESEDCENGCLSDPALSTLKPSTPFSRAGINVSGDYL</sequence>
<organism evidence="1 2">
    <name type="scientific">Araneus ventricosus</name>
    <name type="common">Orbweaver spider</name>
    <name type="synonym">Epeira ventricosa</name>
    <dbReference type="NCBI Taxonomy" id="182803"/>
    <lineage>
        <taxon>Eukaryota</taxon>
        <taxon>Metazoa</taxon>
        <taxon>Ecdysozoa</taxon>
        <taxon>Arthropoda</taxon>
        <taxon>Chelicerata</taxon>
        <taxon>Arachnida</taxon>
        <taxon>Araneae</taxon>
        <taxon>Araneomorphae</taxon>
        <taxon>Entelegynae</taxon>
        <taxon>Araneoidea</taxon>
        <taxon>Araneidae</taxon>
        <taxon>Araneus</taxon>
    </lineage>
</organism>
<proteinExistence type="predicted"/>
<dbReference type="Proteomes" id="UP000499080">
    <property type="component" value="Unassembled WGS sequence"/>
</dbReference>
<evidence type="ECO:0000313" key="1">
    <source>
        <dbReference type="EMBL" id="GBL98731.1"/>
    </source>
</evidence>
<dbReference type="AlphaFoldDB" id="A0A4Y2C2P6"/>
<accession>A0A4Y2C2P6</accession>
<reference evidence="1 2" key="1">
    <citation type="journal article" date="2019" name="Sci. Rep.">
        <title>Orb-weaving spider Araneus ventricosus genome elucidates the spidroin gene catalogue.</title>
        <authorList>
            <person name="Kono N."/>
            <person name="Nakamura H."/>
            <person name="Ohtoshi R."/>
            <person name="Moran D.A.P."/>
            <person name="Shinohara A."/>
            <person name="Yoshida Y."/>
            <person name="Fujiwara M."/>
            <person name="Mori M."/>
            <person name="Tomita M."/>
            <person name="Arakawa K."/>
        </authorList>
    </citation>
    <scope>NUCLEOTIDE SEQUENCE [LARGE SCALE GENOMIC DNA]</scope>
</reference>
<dbReference type="EMBL" id="BGPR01000142">
    <property type="protein sequence ID" value="GBL98731.1"/>
    <property type="molecule type" value="Genomic_DNA"/>
</dbReference>